<feature type="signal peptide" evidence="12">
    <location>
        <begin position="1"/>
        <end position="20"/>
    </location>
</feature>
<feature type="compositionally biased region" description="Polar residues" evidence="10">
    <location>
        <begin position="738"/>
        <end position="759"/>
    </location>
</feature>
<dbReference type="SUPFAM" id="SSF49265">
    <property type="entry name" value="Fibronectin type III"/>
    <property type="match status" value="2"/>
</dbReference>
<dbReference type="InterPro" id="IPR003961">
    <property type="entry name" value="FN3_dom"/>
</dbReference>
<keyword evidence="6 11" id="KW-1133">Transmembrane helix</keyword>
<evidence type="ECO:0000256" key="11">
    <source>
        <dbReference type="SAM" id="Phobius"/>
    </source>
</evidence>
<evidence type="ECO:0000313" key="15">
    <source>
        <dbReference type="Proteomes" id="UP000261660"/>
    </source>
</evidence>
<dbReference type="STRING" id="56723.ENSLBEP00000015431"/>
<dbReference type="InterPro" id="IPR052672">
    <property type="entry name" value="Type1_Cytokine_Rcpt_Type2"/>
</dbReference>
<dbReference type="AlphaFoldDB" id="A0A3Q3F6F0"/>
<evidence type="ECO:0000256" key="12">
    <source>
        <dbReference type="SAM" id="SignalP"/>
    </source>
</evidence>
<dbReference type="SMART" id="SM00060">
    <property type="entry name" value="FN3"/>
    <property type="match status" value="3"/>
</dbReference>
<keyword evidence="9" id="KW-0325">Glycoprotein</keyword>
<dbReference type="InterPro" id="IPR036116">
    <property type="entry name" value="FN3_sf"/>
</dbReference>
<keyword evidence="4 12" id="KW-0732">Signal</keyword>
<keyword evidence="8" id="KW-0675">Receptor</keyword>
<protein>
    <submittedName>
        <fullName evidence="14">Interleukin-6 receptor subunit beta-like</fullName>
    </submittedName>
</protein>
<feature type="domain" description="Fibronectin type-III" evidence="13">
    <location>
        <begin position="502"/>
        <end position="599"/>
    </location>
</feature>
<evidence type="ECO:0000256" key="2">
    <source>
        <dbReference type="ARBA" id="ARBA00008921"/>
    </source>
</evidence>
<keyword evidence="3 11" id="KW-0812">Transmembrane</keyword>
<reference evidence="14" key="2">
    <citation type="submission" date="2025-09" db="UniProtKB">
        <authorList>
            <consortium name="Ensembl"/>
        </authorList>
    </citation>
    <scope>IDENTIFICATION</scope>
</reference>
<feature type="compositionally biased region" description="Basic and acidic residues" evidence="10">
    <location>
        <begin position="712"/>
        <end position="723"/>
    </location>
</feature>
<keyword evidence="5" id="KW-0677">Repeat</keyword>
<dbReference type="InterPro" id="IPR013783">
    <property type="entry name" value="Ig-like_fold"/>
</dbReference>
<dbReference type="GeneTree" id="ENSGT00940000155603"/>
<proteinExistence type="inferred from homology"/>
<name>A0A3Q3F6F0_9LABR</name>
<dbReference type="PANTHER" id="PTHR48423">
    <property type="entry name" value="INTERLEUKIN-27 RECEPTOR SUBUNIT ALPHA"/>
    <property type="match status" value="1"/>
</dbReference>
<evidence type="ECO:0000259" key="13">
    <source>
        <dbReference type="PROSITE" id="PS50853"/>
    </source>
</evidence>
<evidence type="ECO:0000256" key="10">
    <source>
        <dbReference type="SAM" id="MobiDB-lite"/>
    </source>
</evidence>
<feature type="domain" description="Fibronectin type-III" evidence="13">
    <location>
        <begin position="414"/>
        <end position="501"/>
    </location>
</feature>
<comment type="subcellular location">
    <subcellularLocation>
        <location evidence="1">Membrane</location>
        <topology evidence="1">Single-pass type I membrane protein</topology>
    </subcellularLocation>
</comment>
<evidence type="ECO:0000256" key="7">
    <source>
        <dbReference type="ARBA" id="ARBA00023136"/>
    </source>
</evidence>
<dbReference type="PANTHER" id="PTHR48423:SF1">
    <property type="entry name" value="INTERLEUKIN-27 RECEPTOR SUBUNIT ALPHA"/>
    <property type="match status" value="1"/>
</dbReference>
<sequence>MHLLLAPFIILVGISSICKGEHESRCNVVPTDPYIEVGSDIKIVCHTCVNEKIYWTLQNREIDETLSNIINSSYTVLSLRNFTEHSATVVCHEKATGDIIGGTTIKTYSKPSKISCILDYDNQNASGVPELLTCNWEHQINPSKEIYYTVLSSSWLHPSQSEICNSQITTCTSKYKNISDKISMFGSFNVTVRANSSVFEAYSETQEFTFNQIWKIVRPKLDVTTRPGGVLVKWTQMYSSVECHCQVKYNKVVNVRTPEWLIDTTLYGEERGNITVKNLESCSTYTFSVRCALDKAPWSDWSLEKRVLTKLNMTDVKLRLWRNIAEPEKHGLRKVHAMWTGIPSTCQDTFTYRIKLIPSKQNITGVNYTETLCGNSSYDVDVNQNAHRIILTVSHNDAVFSEDSVYVPAARESLPQVTDVQTTTLEGVIEISWKAPGQPVSGYMIDYTHNGNQFYWKESTNTNVTLTDLLDKTPYNITVTPLFDGKTGHGTQALQICSRVGDTGNVTIIDVQAYDKSAFVSWDVKSQEACSGVVVRYTVFYNTQKGPQLNVSVDRTKQFILLKDLTPDTQYHVYIQATALTGTTQSSEWLFMTKRFDPRLTTALLVCGSIAVLLVLSLGLCCAVQWKKFKEKPVPNPGFSSVALWSPENHQEGTCPVERVNKPHESPFDIVYPEELEGMTTPSLPTGCKSNIVRDQTEEYTVPDVVPAPDLQNKDPRESEDMLHPSSPEESTALLLSERNQSSPYRSQSSKEAPAQRTSKQSKRAALEQEDKTTSATVYVTLEMFEQDNGQSTETVT</sequence>
<reference evidence="14" key="1">
    <citation type="submission" date="2025-08" db="UniProtKB">
        <authorList>
            <consortium name="Ensembl"/>
        </authorList>
    </citation>
    <scope>IDENTIFICATION</scope>
</reference>
<dbReference type="InParanoid" id="A0A3Q3F6F0"/>
<dbReference type="OrthoDB" id="9828391at2759"/>
<evidence type="ECO:0000256" key="4">
    <source>
        <dbReference type="ARBA" id="ARBA00022729"/>
    </source>
</evidence>
<evidence type="ECO:0000256" key="1">
    <source>
        <dbReference type="ARBA" id="ARBA00004479"/>
    </source>
</evidence>
<evidence type="ECO:0000256" key="5">
    <source>
        <dbReference type="ARBA" id="ARBA00022737"/>
    </source>
</evidence>
<evidence type="ECO:0000256" key="9">
    <source>
        <dbReference type="ARBA" id="ARBA00023180"/>
    </source>
</evidence>
<dbReference type="Pfam" id="PF00041">
    <property type="entry name" value="fn3"/>
    <property type="match status" value="2"/>
</dbReference>
<evidence type="ECO:0000256" key="8">
    <source>
        <dbReference type="ARBA" id="ARBA00023170"/>
    </source>
</evidence>
<dbReference type="Proteomes" id="UP000261660">
    <property type="component" value="Unplaced"/>
</dbReference>
<comment type="similarity">
    <text evidence="2">Belongs to the type I cytokine receptor family. Type 2 subfamily.</text>
</comment>
<dbReference type="PROSITE" id="PS50853">
    <property type="entry name" value="FN3"/>
    <property type="match status" value="2"/>
</dbReference>
<dbReference type="CDD" id="cd00063">
    <property type="entry name" value="FN3"/>
    <property type="match status" value="2"/>
</dbReference>
<accession>A0A3Q3F6F0</accession>
<keyword evidence="7 11" id="KW-0472">Membrane</keyword>
<evidence type="ECO:0000313" key="14">
    <source>
        <dbReference type="Ensembl" id="ENSLBEP00000015431.1"/>
    </source>
</evidence>
<evidence type="ECO:0000256" key="6">
    <source>
        <dbReference type="ARBA" id="ARBA00022989"/>
    </source>
</evidence>
<evidence type="ECO:0000256" key="3">
    <source>
        <dbReference type="ARBA" id="ARBA00022692"/>
    </source>
</evidence>
<feature type="chain" id="PRO_5018753267" evidence="12">
    <location>
        <begin position="21"/>
        <end position="797"/>
    </location>
</feature>
<dbReference type="Gene3D" id="2.60.40.10">
    <property type="entry name" value="Immunoglobulins"/>
    <property type="match status" value="5"/>
</dbReference>
<organism evidence="14 15">
    <name type="scientific">Labrus bergylta</name>
    <name type="common">ballan wrasse</name>
    <dbReference type="NCBI Taxonomy" id="56723"/>
    <lineage>
        <taxon>Eukaryota</taxon>
        <taxon>Metazoa</taxon>
        <taxon>Chordata</taxon>
        <taxon>Craniata</taxon>
        <taxon>Vertebrata</taxon>
        <taxon>Euteleostomi</taxon>
        <taxon>Actinopterygii</taxon>
        <taxon>Neopterygii</taxon>
        <taxon>Teleostei</taxon>
        <taxon>Neoteleostei</taxon>
        <taxon>Acanthomorphata</taxon>
        <taxon>Eupercaria</taxon>
        <taxon>Labriformes</taxon>
        <taxon>Labridae</taxon>
        <taxon>Labrus</taxon>
    </lineage>
</organism>
<dbReference type="Ensembl" id="ENSLBET00000016354.1">
    <property type="protein sequence ID" value="ENSLBEP00000015431.1"/>
    <property type="gene ID" value="ENSLBEG00000011948.1"/>
</dbReference>
<dbReference type="GO" id="GO:0005886">
    <property type="term" value="C:plasma membrane"/>
    <property type="evidence" value="ECO:0007669"/>
    <property type="project" value="UniProtKB-ARBA"/>
</dbReference>
<feature type="transmembrane region" description="Helical" evidence="11">
    <location>
        <begin position="603"/>
        <end position="624"/>
    </location>
</feature>
<feature type="region of interest" description="Disordered" evidence="10">
    <location>
        <begin position="698"/>
        <end position="775"/>
    </location>
</feature>
<keyword evidence="15" id="KW-1185">Reference proteome</keyword>